<organism evidence="2 3">
    <name type="scientific">Caenorhabditis japonica</name>
    <dbReference type="NCBI Taxonomy" id="281687"/>
    <lineage>
        <taxon>Eukaryota</taxon>
        <taxon>Metazoa</taxon>
        <taxon>Ecdysozoa</taxon>
        <taxon>Nematoda</taxon>
        <taxon>Chromadorea</taxon>
        <taxon>Rhabditida</taxon>
        <taxon>Rhabditina</taxon>
        <taxon>Rhabditomorpha</taxon>
        <taxon>Rhabditoidea</taxon>
        <taxon>Rhabditidae</taxon>
        <taxon>Peloderinae</taxon>
        <taxon>Caenorhabditis</taxon>
    </lineage>
</organism>
<feature type="region of interest" description="Disordered" evidence="1">
    <location>
        <begin position="64"/>
        <end position="88"/>
    </location>
</feature>
<accession>A0A8R1IUD3</accession>
<evidence type="ECO:0000256" key="1">
    <source>
        <dbReference type="SAM" id="MobiDB-lite"/>
    </source>
</evidence>
<reference evidence="3" key="1">
    <citation type="submission" date="2010-08" db="EMBL/GenBank/DDBJ databases">
        <authorList>
            <consortium name="Caenorhabditis japonica Sequencing Consortium"/>
            <person name="Wilson R.K."/>
        </authorList>
    </citation>
    <scope>NUCLEOTIDE SEQUENCE [LARGE SCALE GENOMIC DNA]</scope>
    <source>
        <strain evidence="3">DF5081</strain>
    </source>
</reference>
<dbReference type="Proteomes" id="UP000005237">
    <property type="component" value="Unassembled WGS sequence"/>
</dbReference>
<protein>
    <submittedName>
        <fullName evidence="2">Uncharacterized protein</fullName>
    </submittedName>
</protein>
<reference evidence="2" key="2">
    <citation type="submission" date="2022-06" db="UniProtKB">
        <authorList>
            <consortium name="EnsemblMetazoa"/>
        </authorList>
    </citation>
    <scope>IDENTIFICATION</scope>
    <source>
        <strain evidence="2">DF5081</strain>
    </source>
</reference>
<name>A0A8R1IUD3_CAEJA</name>
<evidence type="ECO:0000313" key="3">
    <source>
        <dbReference type="Proteomes" id="UP000005237"/>
    </source>
</evidence>
<feature type="compositionally biased region" description="Low complexity" evidence="1">
    <location>
        <begin position="64"/>
        <end position="73"/>
    </location>
</feature>
<evidence type="ECO:0000313" key="2">
    <source>
        <dbReference type="EnsemblMetazoa" id="CJA39984a.1"/>
    </source>
</evidence>
<proteinExistence type="predicted"/>
<sequence length="88" mass="9618">MLLIVENFIPRDVTERIKERAEWNEDDFTWNVNSWQSTSSATAASPVNAFEVNEDVVLIRSSGADSGVSVSGGNTPTTAQFLDKRLGA</sequence>
<keyword evidence="3" id="KW-1185">Reference proteome</keyword>
<dbReference type="EnsemblMetazoa" id="CJA39984a.1">
    <property type="protein sequence ID" value="CJA39984a.1"/>
    <property type="gene ID" value="WBGene00215832"/>
</dbReference>